<dbReference type="GO" id="GO:0005886">
    <property type="term" value="C:plasma membrane"/>
    <property type="evidence" value="ECO:0007669"/>
    <property type="project" value="UniProtKB-SubCell"/>
</dbReference>
<organism evidence="14 15">
    <name type="scientific">Pullulanibacillus camelliae</name>
    <dbReference type="NCBI Taxonomy" id="1707096"/>
    <lineage>
        <taxon>Bacteria</taxon>
        <taxon>Bacillati</taxon>
        <taxon>Bacillota</taxon>
        <taxon>Bacilli</taxon>
        <taxon>Bacillales</taxon>
        <taxon>Sporolactobacillaceae</taxon>
        <taxon>Pullulanibacillus</taxon>
    </lineage>
</organism>
<dbReference type="PANTHER" id="PTHR33392">
    <property type="entry name" value="POLYISOPRENYL-TEICHOIC ACID--PEPTIDOGLYCAN TEICHOIC ACID TRANSFERASE TAGU"/>
    <property type="match status" value="1"/>
</dbReference>
<dbReference type="Proteomes" id="UP000628775">
    <property type="component" value="Unassembled WGS sequence"/>
</dbReference>
<evidence type="ECO:0000256" key="10">
    <source>
        <dbReference type="ARBA" id="ARBA00037178"/>
    </source>
</evidence>
<evidence type="ECO:0000256" key="4">
    <source>
        <dbReference type="ARBA" id="ARBA00022692"/>
    </source>
</evidence>
<reference evidence="14" key="2">
    <citation type="submission" date="2020-09" db="EMBL/GenBank/DDBJ databases">
        <authorList>
            <person name="Sun Q."/>
            <person name="Zhou Y."/>
        </authorList>
    </citation>
    <scope>NUCLEOTIDE SEQUENCE</scope>
    <source>
        <strain evidence="14">CGMCC 1.15371</strain>
    </source>
</reference>
<evidence type="ECO:0000313" key="14">
    <source>
        <dbReference type="EMBL" id="GGE39268.1"/>
    </source>
</evidence>
<evidence type="ECO:0000256" key="6">
    <source>
        <dbReference type="ARBA" id="ARBA00022989"/>
    </source>
</evidence>
<evidence type="ECO:0000256" key="11">
    <source>
        <dbReference type="ARBA" id="ARBA00040752"/>
    </source>
</evidence>
<dbReference type="InterPro" id="IPR050922">
    <property type="entry name" value="LytR/CpsA/Psr_CW_biosynth"/>
</dbReference>
<comment type="function">
    <text evidence="10">Involved in SarA attenuation. Affects resistance to oxacillin and teicoplanin, as well as the synthesis of virulence factors.</text>
</comment>
<dbReference type="InterPro" id="IPR004474">
    <property type="entry name" value="LytR_CpsA_psr"/>
</dbReference>
<evidence type="ECO:0000256" key="8">
    <source>
        <dbReference type="ARBA" id="ARBA00023136"/>
    </source>
</evidence>
<reference evidence="14" key="1">
    <citation type="journal article" date="2014" name="Int. J. Syst. Evol. Microbiol.">
        <title>Complete genome sequence of Corynebacterium casei LMG S-19264T (=DSM 44701T), isolated from a smear-ripened cheese.</title>
        <authorList>
            <consortium name="US DOE Joint Genome Institute (JGI-PGF)"/>
            <person name="Walter F."/>
            <person name="Albersmeier A."/>
            <person name="Kalinowski J."/>
            <person name="Ruckert C."/>
        </authorList>
    </citation>
    <scope>NUCLEOTIDE SEQUENCE</scope>
    <source>
        <strain evidence="14">CGMCC 1.15371</strain>
    </source>
</reference>
<keyword evidence="4 12" id="KW-0812">Transmembrane</keyword>
<dbReference type="PANTHER" id="PTHR33392:SF8">
    <property type="entry name" value="REGULATORY PROTEIN MSRR"/>
    <property type="match status" value="1"/>
</dbReference>
<comment type="similarity">
    <text evidence="2">Belongs to the LytR/CpsA/Psr (LCP) family.</text>
</comment>
<evidence type="ECO:0000256" key="1">
    <source>
        <dbReference type="ARBA" id="ARBA00004401"/>
    </source>
</evidence>
<dbReference type="EMBL" id="BMIR01000006">
    <property type="protein sequence ID" value="GGE39268.1"/>
    <property type="molecule type" value="Genomic_DNA"/>
</dbReference>
<dbReference type="Gene3D" id="3.40.630.190">
    <property type="entry name" value="LCP protein"/>
    <property type="match status" value="1"/>
</dbReference>
<proteinExistence type="inferred from homology"/>
<keyword evidence="6 12" id="KW-1133">Transmembrane helix</keyword>
<evidence type="ECO:0000256" key="12">
    <source>
        <dbReference type="SAM" id="Phobius"/>
    </source>
</evidence>
<comment type="subcellular location">
    <subcellularLocation>
        <location evidence="1">Cell membrane</location>
        <topology evidence="1">Single-pass type II membrane protein</topology>
    </subcellularLocation>
</comment>
<evidence type="ECO:0000256" key="3">
    <source>
        <dbReference type="ARBA" id="ARBA00022475"/>
    </source>
</evidence>
<evidence type="ECO:0000256" key="5">
    <source>
        <dbReference type="ARBA" id="ARBA00022968"/>
    </source>
</evidence>
<dbReference type="RefSeq" id="WP_188692280.1">
    <property type="nucleotide sequence ID" value="NZ_BMIR01000006.1"/>
</dbReference>
<sequence length="317" mass="35736">MGSRVRAKKKRRWLRLSLLSLFTFFILIAVFCIYQYKNGVSEASSGQINQKVFGDFKGSEPHYGELNVLLLGSDSRGEAHARSDTLMIAHYDQKSHQLKLASIMRDTYVDVPGHGKQKINAAFAFGGPELVRQTLKENFGVDINYYAIVDFEGFSKLVDIIAPKGIAVNIPYKMSYGIGMTLEPGKQVLHGDKLLGYVRFRHDRLSDFGRVERQQEVLQKIKDQAVRVQNIVKLPKLLGTATPYIETNIDTPTLLSIGKGLITEKSKKIDTLRIPVQNSYENERVNVGDVLNIDLEKNKQALNDFLNSSEEEGRSQK</sequence>
<evidence type="ECO:0000256" key="7">
    <source>
        <dbReference type="ARBA" id="ARBA00023015"/>
    </source>
</evidence>
<keyword evidence="3" id="KW-1003">Cell membrane</keyword>
<keyword evidence="8 12" id="KW-0472">Membrane</keyword>
<evidence type="ECO:0000256" key="9">
    <source>
        <dbReference type="ARBA" id="ARBA00023163"/>
    </source>
</evidence>
<keyword evidence="9" id="KW-0804">Transcription</keyword>
<evidence type="ECO:0000256" key="2">
    <source>
        <dbReference type="ARBA" id="ARBA00006068"/>
    </source>
</evidence>
<name>A0A8J2YGI1_9BACL</name>
<keyword evidence="5" id="KW-0735">Signal-anchor</keyword>
<dbReference type="AlphaFoldDB" id="A0A8J2YGI1"/>
<keyword evidence="15" id="KW-1185">Reference proteome</keyword>
<gene>
    <name evidence="14" type="ORF">GCM10011391_17560</name>
</gene>
<comment type="caution">
    <text evidence="14">The sequence shown here is derived from an EMBL/GenBank/DDBJ whole genome shotgun (WGS) entry which is preliminary data.</text>
</comment>
<feature type="transmembrane region" description="Helical" evidence="12">
    <location>
        <begin position="12"/>
        <end position="36"/>
    </location>
</feature>
<keyword evidence="7" id="KW-0805">Transcription regulation</keyword>
<evidence type="ECO:0000259" key="13">
    <source>
        <dbReference type="Pfam" id="PF03816"/>
    </source>
</evidence>
<dbReference type="NCBIfam" id="TIGR00350">
    <property type="entry name" value="lytR_cpsA_psr"/>
    <property type="match status" value="1"/>
</dbReference>
<evidence type="ECO:0000313" key="15">
    <source>
        <dbReference type="Proteomes" id="UP000628775"/>
    </source>
</evidence>
<protein>
    <recommendedName>
        <fullName evidence="11">Regulatory protein MsrR</fullName>
    </recommendedName>
</protein>
<feature type="domain" description="Cell envelope-related transcriptional attenuator" evidence="13">
    <location>
        <begin position="82"/>
        <end position="225"/>
    </location>
</feature>
<accession>A0A8J2YGI1</accession>
<dbReference type="Pfam" id="PF03816">
    <property type="entry name" value="LytR_cpsA_psr"/>
    <property type="match status" value="1"/>
</dbReference>